<dbReference type="InterPro" id="IPR036282">
    <property type="entry name" value="Glutathione-S-Trfase_C_sf"/>
</dbReference>
<evidence type="ECO:0000256" key="1">
    <source>
        <dbReference type="ARBA" id="ARBA00012452"/>
    </source>
</evidence>
<dbReference type="InterPro" id="IPR045074">
    <property type="entry name" value="GST_C_Tau"/>
</dbReference>
<evidence type="ECO:0000313" key="8">
    <source>
        <dbReference type="Proteomes" id="UP001497457"/>
    </source>
</evidence>
<evidence type="ECO:0000256" key="4">
    <source>
        <dbReference type="RuleBase" id="RU003494"/>
    </source>
</evidence>
<dbReference type="PANTHER" id="PTHR11260:SF676">
    <property type="entry name" value="GLUTATHIONE S-TRANSFERASE U8"/>
    <property type="match status" value="1"/>
</dbReference>
<comment type="similarity">
    <text evidence="4">Belongs to the GST superfamily.</text>
</comment>
<dbReference type="InterPro" id="IPR045073">
    <property type="entry name" value="Omega/Tau-like"/>
</dbReference>
<dbReference type="FunFam" id="1.20.1050.10:FF:000012">
    <property type="entry name" value="Tau class glutathione S-transferase"/>
    <property type="match status" value="1"/>
</dbReference>
<dbReference type="PROSITE" id="PS50405">
    <property type="entry name" value="GST_CTER"/>
    <property type="match status" value="1"/>
</dbReference>
<dbReference type="InterPro" id="IPR010987">
    <property type="entry name" value="Glutathione-S-Trfase_C-like"/>
</dbReference>
<dbReference type="Proteomes" id="UP001497457">
    <property type="component" value="Chromosome 23rd"/>
</dbReference>
<dbReference type="SFLD" id="SFLDG00358">
    <property type="entry name" value="Main_(cytGST)"/>
    <property type="match status" value="1"/>
</dbReference>
<dbReference type="CDD" id="cd03185">
    <property type="entry name" value="GST_C_Tau"/>
    <property type="match status" value="1"/>
</dbReference>
<gene>
    <name evidence="7" type="ORF">URODEC1_LOCUS59970</name>
</gene>
<dbReference type="InterPro" id="IPR036249">
    <property type="entry name" value="Thioredoxin-like_sf"/>
</dbReference>
<sequence length="252" mass="29218">MNQQEEGEKVKLLGYWASPYVSRVIWALRIKGVEYDYIEEDLENKSDQLLEYNPVHKKVPVLLYRGKPIAESEVILESIDETWKDFGDRILPEDPYERAMARFWARFLKDKLSPPIWKWFTAQGQEQEDAHQAAVEQLLVLEKELDGKRFFAGEKIGFVDLSFGPLSYVIPMYQEIIGVKMITEDKFPSLSAWMANFLSSPVVKDHLPPLDKLRLRLQAIREAFLNDRVKRAKGRCTECQTQGALQASIHDN</sequence>
<dbReference type="InterPro" id="IPR040079">
    <property type="entry name" value="Glutathione_S-Trfase"/>
</dbReference>
<organism evidence="7 8">
    <name type="scientific">Urochloa decumbens</name>
    <dbReference type="NCBI Taxonomy" id="240449"/>
    <lineage>
        <taxon>Eukaryota</taxon>
        <taxon>Viridiplantae</taxon>
        <taxon>Streptophyta</taxon>
        <taxon>Embryophyta</taxon>
        <taxon>Tracheophyta</taxon>
        <taxon>Spermatophyta</taxon>
        <taxon>Magnoliopsida</taxon>
        <taxon>Liliopsida</taxon>
        <taxon>Poales</taxon>
        <taxon>Poaceae</taxon>
        <taxon>PACMAD clade</taxon>
        <taxon>Panicoideae</taxon>
        <taxon>Panicodae</taxon>
        <taxon>Paniceae</taxon>
        <taxon>Melinidinae</taxon>
        <taxon>Urochloa</taxon>
    </lineage>
</organism>
<reference evidence="7 8" key="2">
    <citation type="submission" date="2024-10" db="EMBL/GenBank/DDBJ databases">
        <authorList>
            <person name="Ryan C."/>
        </authorList>
    </citation>
    <scope>NUCLEOTIDE SEQUENCE [LARGE SCALE GENOMIC DNA]</scope>
</reference>
<dbReference type="GO" id="GO:0004364">
    <property type="term" value="F:glutathione transferase activity"/>
    <property type="evidence" value="ECO:0007669"/>
    <property type="project" value="UniProtKB-EC"/>
</dbReference>
<protein>
    <recommendedName>
        <fullName evidence="1">glutathione transferase</fullName>
        <ecNumber evidence="1">2.5.1.18</ecNumber>
    </recommendedName>
</protein>
<dbReference type="PANTHER" id="PTHR11260">
    <property type="entry name" value="GLUTATHIONE S-TRANSFERASE, GST, SUPERFAMILY, GST DOMAIN CONTAINING"/>
    <property type="match status" value="1"/>
</dbReference>
<dbReference type="SFLD" id="SFLDS00019">
    <property type="entry name" value="Glutathione_Transferase_(cytos"/>
    <property type="match status" value="1"/>
</dbReference>
<keyword evidence="8" id="KW-1185">Reference proteome</keyword>
<evidence type="ECO:0000259" key="5">
    <source>
        <dbReference type="PROSITE" id="PS50404"/>
    </source>
</evidence>
<dbReference type="Pfam" id="PF00043">
    <property type="entry name" value="GST_C"/>
    <property type="match status" value="1"/>
</dbReference>
<feature type="domain" description="GST N-terminal" evidence="5">
    <location>
        <begin position="8"/>
        <end position="87"/>
    </location>
</feature>
<dbReference type="Pfam" id="PF02798">
    <property type="entry name" value="GST_N"/>
    <property type="match status" value="1"/>
</dbReference>
<comment type="catalytic activity">
    <reaction evidence="3">
        <text>RX + glutathione = an S-substituted glutathione + a halide anion + H(+)</text>
        <dbReference type="Rhea" id="RHEA:16437"/>
        <dbReference type="ChEBI" id="CHEBI:15378"/>
        <dbReference type="ChEBI" id="CHEBI:16042"/>
        <dbReference type="ChEBI" id="CHEBI:17792"/>
        <dbReference type="ChEBI" id="CHEBI:57925"/>
        <dbReference type="ChEBI" id="CHEBI:90779"/>
        <dbReference type="EC" id="2.5.1.18"/>
    </reaction>
</comment>
<dbReference type="Gene3D" id="1.20.1050.10">
    <property type="match status" value="1"/>
</dbReference>
<dbReference type="EC" id="2.5.1.18" evidence="1"/>
<proteinExistence type="inferred from homology"/>
<evidence type="ECO:0000313" key="7">
    <source>
        <dbReference type="EMBL" id="CAL4989861.1"/>
    </source>
</evidence>
<feature type="domain" description="GST C-terminal" evidence="6">
    <location>
        <begin position="94"/>
        <end position="219"/>
    </location>
</feature>
<dbReference type="PROSITE" id="PS50404">
    <property type="entry name" value="GST_NTER"/>
    <property type="match status" value="1"/>
</dbReference>
<name>A0ABC9B2A4_9POAL</name>
<dbReference type="SUPFAM" id="SSF47616">
    <property type="entry name" value="GST C-terminal domain-like"/>
    <property type="match status" value="1"/>
</dbReference>
<evidence type="ECO:0000259" key="6">
    <source>
        <dbReference type="PROSITE" id="PS50405"/>
    </source>
</evidence>
<dbReference type="FunFam" id="3.40.30.10:FF:000355">
    <property type="entry name" value="Glutathione S-transferase U10"/>
    <property type="match status" value="1"/>
</dbReference>
<dbReference type="EMBL" id="OZ075133">
    <property type="protein sequence ID" value="CAL4989861.1"/>
    <property type="molecule type" value="Genomic_DNA"/>
</dbReference>
<keyword evidence="2" id="KW-0808">Transferase</keyword>
<dbReference type="CDD" id="cd03058">
    <property type="entry name" value="GST_N_Tau"/>
    <property type="match status" value="1"/>
</dbReference>
<reference evidence="8" key="1">
    <citation type="submission" date="2024-06" db="EMBL/GenBank/DDBJ databases">
        <authorList>
            <person name="Ryan C."/>
        </authorList>
    </citation>
    <scope>NUCLEOTIDE SEQUENCE [LARGE SCALE GENOMIC DNA]</scope>
</reference>
<dbReference type="AlphaFoldDB" id="A0ABC9B2A4"/>
<evidence type="ECO:0000256" key="3">
    <source>
        <dbReference type="ARBA" id="ARBA00047960"/>
    </source>
</evidence>
<dbReference type="Gene3D" id="3.40.30.10">
    <property type="entry name" value="Glutaredoxin"/>
    <property type="match status" value="1"/>
</dbReference>
<accession>A0ABC9B2A4</accession>
<dbReference type="InterPro" id="IPR004046">
    <property type="entry name" value="GST_C"/>
</dbReference>
<evidence type="ECO:0000256" key="2">
    <source>
        <dbReference type="ARBA" id="ARBA00022679"/>
    </source>
</evidence>
<dbReference type="InterPro" id="IPR004045">
    <property type="entry name" value="Glutathione_S-Trfase_N"/>
</dbReference>
<dbReference type="SFLD" id="SFLDG01152">
    <property type="entry name" value="Main.3:_Omega-_and_Tau-like"/>
    <property type="match status" value="1"/>
</dbReference>
<dbReference type="SUPFAM" id="SSF52833">
    <property type="entry name" value="Thioredoxin-like"/>
    <property type="match status" value="1"/>
</dbReference>